<name>A0A7U4J6I2_9SPHN</name>
<evidence type="ECO:0000313" key="3">
    <source>
        <dbReference type="Proteomes" id="UP000032300"/>
    </source>
</evidence>
<proteinExistence type="predicted"/>
<dbReference type="OrthoDB" id="7570923at2"/>
<feature type="chain" id="PRO_5031226915" evidence="1">
    <location>
        <begin position="21"/>
        <end position="155"/>
    </location>
</feature>
<gene>
    <name evidence="2" type="ORF">TS85_03895</name>
</gene>
<feature type="signal peptide" evidence="1">
    <location>
        <begin position="1"/>
        <end position="20"/>
    </location>
</feature>
<dbReference type="KEGG" id="sphi:TS85_03895"/>
<evidence type="ECO:0000256" key="1">
    <source>
        <dbReference type="SAM" id="SignalP"/>
    </source>
</evidence>
<sequence>MIKLFLLSAALAAAATPATAQTVSGTPAVVSDKARITELEAQLRRQTLIAENARKEVEIVRANARLKDELILLARQRNAELYAIATEILDRGMHPRSVEPFLQTRRVKMENLKQAFEDRLNAARIFETTQPPSVQLRMDSELKAKRAADAAAPRN</sequence>
<keyword evidence="3" id="KW-1185">Reference proteome</keyword>
<dbReference type="RefSeq" id="WP_044330542.1">
    <property type="nucleotide sequence ID" value="NZ_CP010836.1"/>
</dbReference>
<accession>A0A7U4J6I2</accession>
<dbReference type="Proteomes" id="UP000032300">
    <property type="component" value="Chromosome"/>
</dbReference>
<dbReference type="EMBL" id="CP010836">
    <property type="protein sequence ID" value="AJP71147.1"/>
    <property type="molecule type" value="Genomic_DNA"/>
</dbReference>
<protein>
    <submittedName>
        <fullName evidence="2">Uncharacterized protein</fullName>
    </submittedName>
</protein>
<evidence type="ECO:0000313" key="2">
    <source>
        <dbReference type="EMBL" id="AJP71147.1"/>
    </source>
</evidence>
<reference evidence="2 3" key="2">
    <citation type="submission" date="2015-02" db="EMBL/GenBank/DDBJ databases">
        <title>The complete genome of Sphingomonas hengshuiensis sp. WHSC-8 isolated from soil of Hengshui Lake.</title>
        <authorList>
            <person name="Wei S."/>
            <person name="Guo J."/>
            <person name="Su C."/>
            <person name="Wu R."/>
            <person name="Zhang Z."/>
            <person name="Liang K."/>
            <person name="Li H."/>
            <person name="Wang T."/>
            <person name="Liu H."/>
            <person name="Zhang C."/>
            <person name="Li Z."/>
            <person name="Wang Q."/>
            <person name="Meng J."/>
        </authorList>
    </citation>
    <scope>NUCLEOTIDE SEQUENCE [LARGE SCALE GENOMIC DNA]</scope>
    <source>
        <strain evidence="2 3">WHSC-8</strain>
    </source>
</reference>
<organism evidence="2 3">
    <name type="scientific">Sphingomonas hengshuiensis</name>
    <dbReference type="NCBI Taxonomy" id="1609977"/>
    <lineage>
        <taxon>Bacteria</taxon>
        <taxon>Pseudomonadati</taxon>
        <taxon>Pseudomonadota</taxon>
        <taxon>Alphaproteobacteria</taxon>
        <taxon>Sphingomonadales</taxon>
        <taxon>Sphingomonadaceae</taxon>
        <taxon>Sphingomonas</taxon>
    </lineage>
</organism>
<reference evidence="2 3" key="1">
    <citation type="journal article" date="2015" name="Int. J. Syst. Evol. Microbiol.">
        <title>Sphingomonas hengshuiensis sp. nov., isolated from lake wetland.</title>
        <authorList>
            <person name="Wei S."/>
            <person name="Wang T."/>
            <person name="Liu H."/>
            <person name="Zhang C."/>
            <person name="Guo J."/>
            <person name="Wang Q."/>
            <person name="Liang K."/>
            <person name="Zhang Z."/>
        </authorList>
    </citation>
    <scope>NUCLEOTIDE SEQUENCE [LARGE SCALE GENOMIC DNA]</scope>
    <source>
        <strain evidence="2 3">WHSC-8</strain>
    </source>
</reference>
<dbReference type="AlphaFoldDB" id="A0A7U4J6I2"/>
<keyword evidence="1" id="KW-0732">Signal</keyword>